<organism evidence="1 2">
    <name type="scientific">Flavobacterium amnicola</name>
    <dbReference type="NCBI Taxonomy" id="2506422"/>
    <lineage>
        <taxon>Bacteria</taxon>
        <taxon>Pseudomonadati</taxon>
        <taxon>Bacteroidota</taxon>
        <taxon>Flavobacteriia</taxon>
        <taxon>Flavobacteriales</taxon>
        <taxon>Flavobacteriaceae</taxon>
        <taxon>Flavobacterium</taxon>
    </lineage>
</organism>
<comment type="caution">
    <text evidence="1">The sequence shown here is derived from an EMBL/GenBank/DDBJ whole genome shotgun (WGS) entry which is preliminary data.</text>
</comment>
<gene>
    <name evidence="1" type="ORF">EQG63_08390</name>
</gene>
<dbReference type="RefSeq" id="WP_129435927.1">
    <property type="nucleotide sequence ID" value="NZ_SBKO01000003.1"/>
</dbReference>
<dbReference type="OrthoDB" id="939585at2"/>
<evidence type="ECO:0000313" key="2">
    <source>
        <dbReference type="Proteomes" id="UP000290283"/>
    </source>
</evidence>
<reference evidence="2" key="1">
    <citation type="submission" date="2019-01" db="EMBL/GenBank/DDBJ databases">
        <title>Cytophagaceae bacterium strain CAR-16.</title>
        <authorList>
            <person name="Chen W.-M."/>
        </authorList>
    </citation>
    <scope>NUCLEOTIDE SEQUENCE [LARGE SCALE GENOMIC DNA]</scope>
    <source>
        <strain evidence="2">LLJ-11</strain>
    </source>
</reference>
<protein>
    <submittedName>
        <fullName evidence="1">Uncharacterized protein</fullName>
    </submittedName>
</protein>
<keyword evidence="2" id="KW-1185">Reference proteome</keyword>
<dbReference type="EMBL" id="SBKO01000003">
    <property type="protein sequence ID" value="RXR18278.1"/>
    <property type="molecule type" value="Genomic_DNA"/>
</dbReference>
<proteinExistence type="predicted"/>
<evidence type="ECO:0000313" key="1">
    <source>
        <dbReference type="EMBL" id="RXR18278.1"/>
    </source>
</evidence>
<dbReference type="AlphaFoldDB" id="A0A4Q1K182"/>
<accession>A0A4Q1K182</accession>
<name>A0A4Q1K182_9FLAO</name>
<sequence>MRNYFTTVLIVFGMSISLGQEKDAPEFAGENFSLEGALTMLKKASTIEEFEQLINDERNDINNLDLNNDGNIDYITVEDVIEKDSHVLVLTALVGENEKQDIATIVIEKTGNEEARLQIFGDEDLYAENTIAEPFETNEKMGAEKGPAMPEIITNRIVVNVWTWPSVRFVFAPGYQVWISPIRWAAYPRWWKPWRPIRHSLFIGRCHVHKVYFHRTPTRRVVVHKSYKTRRHTSTTVVKSKRGTTVIHKGRAGKVRAVHTRRR</sequence>
<dbReference type="Proteomes" id="UP000290283">
    <property type="component" value="Unassembled WGS sequence"/>
</dbReference>